<protein>
    <submittedName>
        <fullName evidence="6">COP1-interactive protein 1-like</fullName>
    </submittedName>
</protein>
<feature type="coiled-coil region" evidence="2">
    <location>
        <begin position="347"/>
        <end position="487"/>
    </location>
</feature>
<evidence type="ECO:0000256" key="3">
    <source>
        <dbReference type="SAM" id="MobiDB-lite"/>
    </source>
</evidence>
<dbReference type="InterPro" id="IPR011684">
    <property type="entry name" value="NAB"/>
</dbReference>
<sequence>MKERSLDIHAEKVELLTKADTEKKAARILELIKNETQSRKRGAKNSKREPELAGLVEDFLQQYQSLYAQYDHLKQNREKNNPRRSKREDSPSTSSSDSEYFSSEDVDGNLGESKNDRLVANSVPQKLEDDNKEMVILRDHLASIRKERETLSTEHMADLSKIKEAENVIKDLRLEVSERERELSALSKKHQVQEVEASLRTKELEGQIGGLKSELQSLRSQKSDLEVEVQSQASEAKKLKEKNEELQARLMELELISESKENEMSDLLKKLDDDEACAKSRLVQLEEQVRTLQREKSSLHVEKCMMEETVERLSFPRKLEDDNKEMIILRNHLASIRKEREILSTEHMAALSKITEAENVIKDLRLEVSEKKRELSTLSKKHQVLEVEASRRTTELEGQIGGLKSELQTLHSQKNDLEAEIQSQASEAKQLKEKNEELQARLMELELISKRKENEMSDLLKKLDDNENSAKSRFVQLEEQVRNLQMEASSLHVAKCTMEETVERLQKKVLASEKDVGQINTLNEELKLLESQIAKFQEKEAEIELNLIQIRTLKEEIAIISEEKERVSEENYCLAAQMKDMKLKMDALCARENDLLEQIRNHVHETNQCQEEKEELEARFFELESKSIERGNELLALQDKLKAEGDAYSSHISALTVRAKKLQEDVNSLLALKRHLESHNEKDRQESSPRCNIVQIESKSSEQEVVTPRRMARKFRLARSSLQEPMDAQLLERRMEEMADEFRMHFEDNIRLMSQRILVLEQLHMENKDSHKMMKERFQREHEGFKERSYVSKAEMGKIMDTSRAVSNALHQLDSIVSKFGEQNGNVLSRMSKVSKEIQCLRNKVSGGKDKVRCVKSNTVHRICAVDAKDMKNVLLSEESWALMTKVDDEGMEKMRTTKAIERLEKRVAELEDIARVREEMLFGLVDEKKEAIRQLCLSINYYRDRCLQYREVISKIAASRRRTT</sequence>
<feature type="coiled-coil region" evidence="2">
    <location>
        <begin position="652"/>
        <end position="679"/>
    </location>
</feature>
<evidence type="ECO:0000313" key="6">
    <source>
        <dbReference type="RefSeq" id="XP_048132343.1"/>
    </source>
</evidence>
<feature type="coiled-coil region" evidence="2">
    <location>
        <begin position="162"/>
        <end position="302"/>
    </location>
</feature>
<dbReference type="PROSITE" id="PS51774">
    <property type="entry name" value="NAB"/>
    <property type="match status" value="1"/>
</dbReference>
<feature type="coiled-coil region" evidence="2">
    <location>
        <begin position="894"/>
        <end position="921"/>
    </location>
</feature>
<dbReference type="Proteomes" id="UP000827889">
    <property type="component" value="Chromosome 3"/>
</dbReference>
<reference evidence="6" key="1">
    <citation type="submission" date="2025-08" db="UniProtKB">
        <authorList>
            <consortium name="RefSeq"/>
        </authorList>
    </citation>
    <scope>IDENTIFICATION</scope>
    <source>
        <tissue evidence="6">Leaf</tissue>
    </source>
</reference>
<evidence type="ECO:0000256" key="2">
    <source>
        <dbReference type="SAM" id="Coils"/>
    </source>
</evidence>
<keyword evidence="5" id="KW-1185">Reference proteome</keyword>
<feature type="domain" description="NAB" evidence="4">
    <location>
        <begin position="1"/>
        <end position="77"/>
    </location>
</feature>
<accession>A0ABM3H6W0</accession>
<feature type="compositionally biased region" description="Basic and acidic residues" evidence="3">
    <location>
        <begin position="71"/>
        <end position="90"/>
    </location>
</feature>
<dbReference type="RefSeq" id="XP_048132343.1">
    <property type="nucleotide sequence ID" value="XM_048276386.1"/>
</dbReference>
<dbReference type="PANTHER" id="PTHR47357">
    <property type="entry name" value="COP1-INTERACTIVE PROTEIN 1"/>
    <property type="match status" value="1"/>
</dbReference>
<evidence type="ECO:0000259" key="4">
    <source>
        <dbReference type="PROSITE" id="PS51774"/>
    </source>
</evidence>
<feature type="coiled-coil region" evidence="2">
    <location>
        <begin position="599"/>
        <end position="626"/>
    </location>
</feature>
<keyword evidence="1 2" id="KW-0175">Coiled coil</keyword>
<gene>
    <name evidence="6" type="primary">LOC125314340</name>
</gene>
<organism evidence="5 6">
    <name type="scientific">Rhodamnia argentea</name>
    <dbReference type="NCBI Taxonomy" id="178133"/>
    <lineage>
        <taxon>Eukaryota</taxon>
        <taxon>Viridiplantae</taxon>
        <taxon>Streptophyta</taxon>
        <taxon>Embryophyta</taxon>
        <taxon>Tracheophyta</taxon>
        <taxon>Spermatophyta</taxon>
        <taxon>Magnoliopsida</taxon>
        <taxon>eudicotyledons</taxon>
        <taxon>Gunneridae</taxon>
        <taxon>Pentapetalae</taxon>
        <taxon>rosids</taxon>
        <taxon>malvids</taxon>
        <taxon>Myrtales</taxon>
        <taxon>Myrtaceae</taxon>
        <taxon>Myrtoideae</taxon>
        <taxon>Myrteae</taxon>
        <taxon>Australasian group</taxon>
        <taxon>Rhodamnia</taxon>
    </lineage>
</organism>
<feature type="compositionally biased region" description="Low complexity" evidence="3">
    <location>
        <begin position="91"/>
        <end position="101"/>
    </location>
</feature>
<proteinExistence type="predicted"/>
<name>A0ABM3H6W0_9MYRT</name>
<feature type="region of interest" description="Disordered" evidence="3">
    <location>
        <begin position="32"/>
        <end position="51"/>
    </location>
</feature>
<dbReference type="PANTHER" id="PTHR47357:SF4">
    <property type="entry name" value="MYOSIN HEAVY CHAIN-LIKE PROTEIN"/>
    <property type="match status" value="1"/>
</dbReference>
<dbReference type="Pfam" id="PF07765">
    <property type="entry name" value="KIP1"/>
    <property type="match status" value="1"/>
</dbReference>
<dbReference type="Gene3D" id="1.10.287.1490">
    <property type="match status" value="1"/>
</dbReference>
<evidence type="ECO:0000256" key="1">
    <source>
        <dbReference type="ARBA" id="ARBA00023054"/>
    </source>
</evidence>
<evidence type="ECO:0000313" key="5">
    <source>
        <dbReference type="Proteomes" id="UP000827889"/>
    </source>
</evidence>
<feature type="region of interest" description="Disordered" evidence="3">
    <location>
        <begin position="70"/>
        <end position="125"/>
    </location>
</feature>
<dbReference type="GeneID" id="125314340"/>
<feature type="coiled-coil region" evidence="2">
    <location>
        <begin position="519"/>
        <end position="570"/>
    </location>
</feature>